<keyword evidence="4" id="KW-1185">Reference proteome</keyword>
<sequence length="382" mass="40358">MSPITRKMTPLTRGLSGLAVGVAAVVALAGCGVTNQPATAGNAGGTDSDTPFYQGKTVTLIVPFDAGGASDTFSRMFAGYLAKYLEGEPRIVVENVPGGGQKEGLNRFARSDHASGLSLAMGSGGILASTLFDKEGVQFDPDEFETLVAFGGGMTIFGSTAAGIESLEDLQDPDRSFFYGGMELNASESVRVFALDQMGIPDFRPLMGYDGGGSITTAVMRGELTAGNTTASHYLNNVVPLEEDGDITPLMTQGYVIDGEVTRDPATPDLPTMPEAYEILTGEKAEGIGWDVYRAITTAQTNLLRNYWIHQDAPEEARAALHAAVAQVVEDPDFIEEATALLGEEPPVQLGDDAAASLVAARNLTDEQVTWVEDFIAEVNSR</sequence>
<dbReference type="RefSeq" id="WP_188754791.1">
    <property type="nucleotide sequence ID" value="NZ_BMJY01000002.1"/>
</dbReference>
<proteinExistence type="inferred from homology"/>
<keyword evidence="2" id="KW-0732">Signal</keyword>
<dbReference type="AlphaFoldDB" id="A0A917ID68"/>
<reference evidence="3" key="2">
    <citation type="submission" date="2020-09" db="EMBL/GenBank/DDBJ databases">
        <authorList>
            <person name="Sun Q."/>
            <person name="Zhou Y."/>
        </authorList>
    </citation>
    <scope>NUCLEOTIDE SEQUENCE</scope>
    <source>
        <strain evidence="3">CGMCC 1.15794</strain>
    </source>
</reference>
<organism evidence="3 4">
    <name type="scientific">Microbacterium album</name>
    <dbReference type="NCBI Taxonomy" id="2053191"/>
    <lineage>
        <taxon>Bacteria</taxon>
        <taxon>Bacillati</taxon>
        <taxon>Actinomycetota</taxon>
        <taxon>Actinomycetes</taxon>
        <taxon>Micrococcales</taxon>
        <taxon>Microbacteriaceae</taxon>
        <taxon>Microbacterium</taxon>
    </lineage>
</organism>
<dbReference type="Gene3D" id="3.40.190.150">
    <property type="entry name" value="Bordetella uptake gene, domain 1"/>
    <property type="match status" value="1"/>
</dbReference>
<name>A0A917ID68_9MICO</name>
<dbReference type="EMBL" id="BMJY01000002">
    <property type="protein sequence ID" value="GGH36792.1"/>
    <property type="molecule type" value="Genomic_DNA"/>
</dbReference>
<dbReference type="InterPro" id="IPR042100">
    <property type="entry name" value="Bug_dom1"/>
</dbReference>
<evidence type="ECO:0000313" key="4">
    <source>
        <dbReference type="Proteomes" id="UP000657592"/>
    </source>
</evidence>
<reference evidence="3" key="1">
    <citation type="journal article" date="2014" name="Int. J. Syst. Evol. Microbiol.">
        <title>Complete genome sequence of Corynebacterium casei LMG S-19264T (=DSM 44701T), isolated from a smear-ripened cheese.</title>
        <authorList>
            <consortium name="US DOE Joint Genome Institute (JGI-PGF)"/>
            <person name="Walter F."/>
            <person name="Albersmeier A."/>
            <person name="Kalinowski J."/>
            <person name="Ruckert C."/>
        </authorList>
    </citation>
    <scope>NUCLEOTIDE SEQUENCE</scope>
    <source>
        <strain evidence="3">CGMCC 1.15794</strain>
    </source>
</reference>
<evidence type="ECO:0000313" key="3">
    <source>
        <dbReference type="EMBL" id="GGH36792.1"/>
    </source>
</evidence>
<accession>A0A917ID68</accession>
<dbReference type="PROSITE" id="PS51257">
    <property type="entry name" value="PROKAR_LIPOPROTEIN"/>
    <property type="match status" value="1"/>
</dbReference>
<dbReference type="PANTHER" id="PTHR42928">
    <property type="entry name" value="TRICARBOXYLATE-BINDING PROTEIN"/>
    <property type="match status" value="1"/>
</dbReference>
<evidence type="ECO:0000256" key="2">
    <source>
        <dbReference type="SAM" id="SignalP"/>
    </source>
</evidence>
<feature type="signal peptide" evidence="2">
    <location>
        <begin position="1"/>
        <end position="29"/>
    </location>
</feature>
<comment type="similarity">
    <text evidence="1">Belongs to the UPF0065 (bug) family.</text>
</comment>
<feature type="chain" id="PRO_5038898365" description="Tripartite-type tricarboxylate transporter, receptor component TctC" evidence="2">
    <location>
        <begin position="30"/>
        <end position="382"/>
    </location>
</feature>
<comment type="caution">
    <text evidence="3">The sequence shown here is derived from an EMBL/GenBank/DDBJ whole genome shotgun (WGS) entry which is preliminary data.</text>
</comment>
<dbReference type="Gene3D" id="3.40.190.10">
    <property type="entry name" value="Periplasmic binding protein-like II"/>
    <property type="match status" value="1"/>
</dbReference>
<dbReference type="Proteomes" id="UP000657592">
    <property type="component" value="Unassembled WGS sequence"/>
</dbReference>
<dbReference type="InterPro" id="IPR005064">
    <property type="entry name" value="BUG"/>
</dbReference>
<gene>
    <name evidence="3" type="ORF">GCM10010921_06180</name>
</gene>
<protein>
    <recommendedName>
        <fullName evidence="5">Tripartite-type tricarboxylate transporter, receptor component TctC</fullName>
    </recommendedName>
</protein>
<dbReference type="PANTHER" id="PTHR42928:SF5">
    <property type="entry name" value="BLR1237 PROTEIN"/>
    <property type="match status" value="1"/>
</dbReference>
<evidence type="ECO:0008006" key="5">
    <source>
        <dbReference type="Google" id="ProtNLM"/>
    </source>
</evidence>
<evidence type="ECO:0000256" key="1">
    <source>
        <dbReference type="ARBA" id="ARBA00006987"/>
    </source>
</evidence>